<evidence type="ECO:0000313" key="5">
    <source>
        <dbReference type="EMBL" id="KAK3213503.1"/>
    </source>
</evidence>
<evidence type="ECO:0000313" key="6">
    <source>
        <dbReference type="Proteomes" id="UP001280581"/>
    </source>
</evidence>
<keyword evidence="6" id="KW-1185">Reference proteome</keyword>
<dbReference type="InterPro" id="IPR036291">
    <property type="entry name" value="NAD(P)-bd_dom_sf"/>
</dbReference>
<evidence type="ECO:0000259" key="4">
    <source>
        <dbReference type="Pfam" id="PF13460"/>
    </source>
</evidence>
<name>A0AAN6RIE0_9PLEO</name>
<sequence>MELKNIAILGARGNVGTSIITALLASPTPYTILALSRSTTSIPYIPPHSSITPKSIDYTSFDALKDAFTGQDMVINCVTGCATQYEPSKLIIDAAIAANVPFYFSNEFVGNIFSEQFGRLPEVAAGAKLRIRRYLEGVGEEGKISWMALNGGPFFEMCEFYEGRERRSTDEM</sequence>
<evidence type="ECO:0000256" key="1">
    <source>
        <dbReference type="ARBA" id="ARBA00005725"/>
    </source>
</evidence>
<dbReference type="InterPro" id="IPR016040">
    <property type="entry name" value="NAD(P)-bd_dom"/>
</dbReference>
<dbReference type="PANTHER" id="PTHR47706:SF10">
    <property type="entry name" value="NMRA-LIKE DOMAIN-CONTAINING PROTEIN"/>
    <property type="match status" value="1"/>
</dbReference>
<organism evidence="5 6">
    <name type="scientific">Pseudopithomyces chartarum</name>
    <dbReference type="NCBI Taxonomy" id="1892770"/>
    <lineage>
        <taxon>Eukaryota</taxon>
        <taxon>Fungi</taxon>
        <taxon>Dikarya</taxon>
        <taxon>Ascomycota</taxon>
        <taxon>Pezizomycotina</taxon>
        <taxon>Dothideomycetes</taxon>
        <taxon>Pleosporomycetidae</taxon>
        <taxon>Pleosporales</taxon>
        <taxon>Massarineae</taxon>
        <taxon>Didymosphaeriaceae</taxon>
        <taxon>Pseudopithomyces</taxon>
    </lineage>
</organism>
<evidence type="ECO:0000256" key="2">
    <source>
        <dbReference type="ARBA" id="ARBA00022857"/>
    </source>
</evidence>
<dbReference type="Gene3D" id="3.40.50.720">
    <property type="entry name" value="NAD(P)-binding Rossmann-like Domain"/>
    <property type="match status" value="1"/>
</dbReference>
<dbReference type="Pfam" id="PF13460">
    <property type="entry name" value="NAD_binding_10"/>
    <property type="match status" value="1"/>
</dbReference>
<keyword evidence="2" id="KW-0521">NADP</keyword>
<proteinExistence type="inferred from homology"/>
<feature type="domain" description="NAD(P)-binding" evidence="4">
    <location>
        <begin position="10"/>
        <end position="101"/>
    </location>
</feature>
<comment type="similarity">
    <text evidence="1">Belongs to the NmrA-type oxidoreductase family. Isoflavone reductase subfamily.</text>
</comment>
<dbReference type="AlphaFoldDB" id="A0AAN6RIE0"/>
<reference evidence="5 6" key="1">
    <citation type="submission" date="2021-02" db="EMBL/GenBank/DDBJ databases">
        <title>Genome assembly of Pseudopithomyces chartarum.</title>
        <authorList>
            <person name="Jauregui R."/>
            <person name="Singh J."/>
            <person name="Voisey C."/>
        </authorList>
    </citation>
    <scope>NUCLEOTIDE SEQUENCE [LARGE SCALE GENOMIC DNA]</scope>
    <source>
        <strain evidence="5 6">AGR01</strain>
    </source>
</reference>
<dbReference type="GO" id="GO:0016491">
    <property type="term" value="F:oxidoreductase activity"/>
    <property type="evidence" value="ECO:0007669"/>
    <property type="project" value="UniProtKB-KW"/>
</dbReference>
<protein>
    <recommendedName>
        <fullName evidence="4">NAD(P)-binding domain-containing protein</fullName>
    </recommendedName>
</protein>
<dbReference type="EMBL" id="WVTA01000004">
    <property type="protein sequence ID" value="KAK3213503.1"/>
    <property type="molecule type" value="Genomic_DNA"/>
</dbReference>
<evidence type="ECO:0000256" key="3">
    <source>
        <dbReference type="ARBA" id="ARBA00023002"/>
    </source>
</evidence>
<dbReference type="PANTHER" id="PTHR47706">
    <property type="entry name" value="NMRA-LIKE FAMILY PROTEIN"/>
    <property type="match status" value="1"/>
</dbReference>
<dbReference type="InterPro" id="IPR051609">
    <property type="entry name" value="NmrA/Isoflavone_reductase-like"/>
</dbReference>
<dbReference type="SUPFAM" id="SSF51735">
    <property type="entry name" value="NAD(P)-binding Rossmann-fold domains"/>
    <property type="match status" value="1"/>
</dbReference>
<comment type="caution">
    <text evidence="5">The sequence shown here is derived from an EMBL/GenBank/DDBJ whole genome shotgun (WGS) entry which is preliminary data.</text>
</comment>
<accession>A0AAN6RIE0</accession>
<dbReference type="Proteomes" id="UP001280581">
    <property type="component" value="Unassembled WGS sequence"/>
</dbReference>
<keyword evidence="3" id="KW-0560">Oxidoreductase</keyword>
<gene>
    <name evidence="5" type="ORF">GRF29_28g95482</name>
</gene>